<dbReference type="KEGG" id="vab:WPS_11460"/>
<keyword evidence="1" id="KW-0813">Transport</keyword>
<dbReference type="Gene3D" id="3.40.50.300">
    <property type="entry name" value="P-loop containing nucleotide triphosphate hydrolases"/>
    <property type="match status" value="1"/>
</dbReference>
<evidence type="ECO:0000259" key="4">
    <source>
        <dbReference type="Pfam" id="PF08352"/>
    </source>
</evidence>
<dbReference type="Proteomes" id="UP001317532">
    <property type="component" value="Chromosome"/>
</dbReference>
<dbReference type="PANTHER" id="PTHR43067:SF3">
    <property type="entry name" value="MALTOSE ABC TRANSPORTER, ATP-BINDING PROTEIN"/>
    <property type="match status" value="1"/>
</dbReference>
<evidence type="ECO:0000256" key="2">
    <source>
        <dbReference type="ARBA" id="ARBA00022741"/>
    </source>
</evidence>
<dbReference type="GO" id="GO:0005524">
    <property type="term" value="F:ATP binding"/>
    <property type="evidence" value="ECO:0007669"/>
    <property type="project" value="UniProtKB-KW"/>
</dbReference>
<dbReference type="NCBIfam" id="TIGR01727">
    <property type="entry name" value="oligo_HPY"/>
    <property type="match status" value="1"/>
</dbReference>
<dbReference type="AlphaFoldDB" id="A0AAN1XUU8"/>
<dbReference type="Pfam" id="PF08352">
    <property type="entry name" value="oligo_HPY"/>
    <property type="match status" value="1"/>
</dbReference>
<keyword evidence="3" id="KW-0067">ATP-binding</keyword>
<protein>
    <recommendedName>
        <fullName evidence="4">Oligopeptide/dipeptide ABC transporter C-terminal domain-containing protein</fullName>
    </recommendedName>
</protein>
<organism evidence="5 6">
    <name type="scientific">Vulcanimicrobium alpinum</name>
    <dbReference type="NCBI Taxonomy" id="3016050"/>
    <lineage>
        <taxon>Bacteria</taxon>
        <taxon>Bacillati</taxon>
        <taxon>Vulcanimicrobiota</taxon>
        <taxon>Vulcanimicrobiia</taxon>
        <taxon>Vulcanimicrobiales</taxon>
        <taxon>Vulcanimicrobiaceae</taxon>
        <taxon>Vulcanimicrobium</taxon>
    </lineage>
</organism>
<reference evidence="5 6" key="1">
    <citation type="journal article" date="2022" name="ISME Commun">
        <title>Vulcanimicrobium alpinus gen. nov. sp. nov., the first cultivated representative of the candidate phylum 'Eremiobacterota', is a metabolically versatile aerobic anoxygenic phototroph.</title>
        <authorList>
            <person name="Yabe S."/>
            <person name="Muto K."/>
            <person name="Abe K."/>
            <person name="Yokota A."/>
            <person name="Staudigel H."/>
            <person name="Tebo B.M."/>
        </authorList>
    </citation>
    <scope>NUCLEOTIDE SEQUENCE [LARGE SCALE GENOMIC DNA]</scope>
    <source>
        <strain evidence="5 6">WC8-2</strain>
    </source>
</reference>
<evidence type="ECO:0000313" key="6">
    <source>
        <dbReference type="Proteomes" id="UP001317532"/>
    </source>
</evidence>
<name>A0AAN1XUU8_UNVUL</name>
<evidence type="ECO:0000256" key="3">
    <source>
        <dbReference type="ARBA" id="ARBA00022840"/>
    </source>
</evidence>
<accession>A0AAN1XUU8</accession>
<dbReference type="GO" id="GO:0015833">
    <property type="term" value="P:peptide transport"/>
    <property type="evidence" value="ECO:0007669"/>
    <property type="project" value="InterPro"/>
</dbReference>
<dbReference type="InterPro" id="IPR013563">
    <property type="entry name" value="Oligopep_ABC_C"/>
</dbReference>
<dbReference type="PANTHER" id="PTHR43067">
    <property type="entry name" value="OLIGOPEPTIDE/DIPEPTIDE ABC TRANSPORTER, ATPASE SUBUNIT"/>
    <property type="match status" value="1"/>
</dbReference>
<dbReference type="SUPFAM" id="SSF52540">
    <property type="entry name" value="P-loop containing nucleoside triphosphate hydrolases"/>
    <property type="match status" value="1"/>
</dbReference>
<dbReference type="EMBL" id="AP025523">
    <property type="protein sequence ID" value="BDE05870.1"/>
    <property type="molecule type" value="Genomic_DNA"/>
</dbReference>
<dbReference type="InterPro" id="IPR027417">
    <property type="entry name" value="P-loop_NTPase"/>
</dbReference>
<keyword evidence="2" id="KW-0547">Nucleotide-binding</keyword>
<sequence>MLVMYGGNMVEYGTATEIFEQPKMPYTMGLLESLPRLDQAGSRLIPIDGQPPNLLRMPPGCAFAPRCRYRMPICDRPVPLYDFGGGHVARCFLYEKSAEGQKPIPAENAPMIPDSAVAASETIA</sequence>
<keyword evidence="6" id="KW-1185">Reference proteome</keyword>
<evidence type="ECO:0000313" key="5">
    <source>
        <dbReference type="EMBL" id="BDE05870.1"/>
    </source>
</evidence>
<gene>
    <name evidence="5" type="ORF">WPS_11460</name>
</gene>
<evidence type="ECO:0000256" key="1">
    <source>
        <dbReference type="ARBA" id="ARBA00022448"/>
    </source>
</evidence>
<feature type="domain" description="Oligopeptide/dipeptide ABC transporter C-terminal" evidence="4">
    <location>
        <begin position="10"/>
        <end position="74"/>
    </location>
</feature>
<proteinExistence type="predicted"/>